<dbReference type="InterPro" id="IPR001547">
    <property type="entry name" value="Glyco_hydro_5"/>
</dbReference>
<feature type="domain" description="Glycoside hydrolase family 5" evidence="5">
    <location>
        <begin position="28"/>
        <end position="274"/>
    </location>
</feature>
<evidence type="ECO:0000256" key="4">
    <source>
        <dbReference type="SAM" id="MobiDB-lite"/>
    </source>
</evidence>
<dbReference type="InterPro" id="IPR017853">
    <property type="entry name" value="GH"/>
</dbReference>
<keyword evidence="1 3" id="KW-0378">Hydrolase</keyword>
<dbReference type="InterPro" id="IPR029062">
    <property type="entry name" value="Class_I_gatase-like"/>
</dbReference>
<dbReference type="EMBL" id="CP019454">
    <property type="protein sequence ID" value="AUW93080.1"/>
    <property type="molecule type" value="Genomic_DNA"/>
</dbReference>
<evidence type="ECO:0000313" key="7">
    <source>
        <dbReference type="Proteomes" id="UP000325292"/>
    </source>
</evidence>
<reference evidence="6 7" key="1">
    <citation type="journal article" date="2019" name="Sci. Rep.">
        <title>Sulfobacillus thermotolerans: new insights into resistance and metabolic capacities of acidophilic chemolithotrophs.</title>
        <authorList>
            <person name="Panyushkina A.E."/>
            <person name="Babenko V.V."/>
            <person name="Nikitina A.S."/>
            <person name="Selezneva O.V."/>
            <person name="Tsaplina I.A."/>
            <person name="Letarova M.A."/>
            <person name="Kostryukova E.S."/>
            <person name="Letarov A.V."/>
        </authorList>
    </citation>
    <scope>NUCLEOTIDE SEQUENCE [LARGE SCALE GENOMIC DNA]</scope>
    <source>
        <strain evidence="6 7">Kr1</strain>
    </source>
</reference>
<evidence type="ECO:0000259" key="5">
    <source>
        <dbReference type="Pfam" id="PF00150"/>
    </source>
</evidence>
<proteinExistence type="inferred from homology"/>
<evidence type="ECO:0000256" key="2">
    <source>
        <dbReference type="ARBA" id="ARBA00023295"/>
    </source>
</evidence>
<evidence type="ECO:0000256" key="1">
    <source>
        <dbReference type="ARBA" id="ARBA00022801"/>
    </source>
</evidence>
<dbReference type="Proteomes" id="UP000325292">
    <property type="component" value="Chromosome"/>
</dbReference>
<dbReference type="Gene3D" id="3.40.50.880">
    <property type="match status" value="1"/>
</dbReference>
<gene>
    <name evidence="6" type="ORF">BXT84_03210</name>
</gene>
<comment type="similarity">
    <text evidence="3">Belongs to the glycosyl hydrolase 5 (cellulase A) family.</text>
</comment>
<dbReference type="SUPFAM" id="SSF52317">
    <property type="entry name" value="Class I glutamine amidotransferase-like"/>
    <property type="match status" value="1"/>
</dbReference>
<keyword evidence="2 3" id="KW-0326">Glycosidase</keyword>
<protein>
    <recommendedName>
        <fullName evidence="5">Glycoside hydrolase family 5 domain-containing protein</fullName>
    </recommendedName>
</protein>
<name>A0ABM6RNY4_9FIRM</name>
<evidence type="ECO:0000313" key="6">
    <source>
        <dbReference type="EMBL" id="AUW93080.1"/>
    </source>
</evidence>
<sequence length="606" mass="67331">MDGFSLGANYWSRQGGPLMWTQFNPQVVREELKAAKSMGLTTLRWFLYWPDFEPSPGVDNEACWAHVDEFLSLVQEAGLKTFPTLLVGHMSGQNWDPLWREGRDLWTDPWMLDHEESFIRRAVTRLSSYDSVAGWVLTNEWPLYAGKTTPEVFDGWIRRMVQAVRDHDGQNRPITMGDGLWNAMGVDNGIAVELLSRAVDIVGPHVYPENEDALAVAMASYVHCALAQGENPVLLEEFGTTDAFGSADGQAAFYRSQLTGALMAGAVGAWAWCLTDFDLPQQLPYAHHPFELRFGLMTTTGQRKATGDVMHQFAEVSQGFGAVQHDATGILVPALQTAMVPFARGPEGVLQTRVAQAMLMTLAQLGFNPRVLREPMPSQTAIIETIPTLPELDDCSVIFLVAPRIGEPLRQRLWDWVERGGHLYVAYSHTFWFPQMKEQLGVRYEGRYNVIETLSGPKRLTCHFGDTIDFTLPPGMSVPFVTLGAQGAEVWAHLEDERPVLFRYQVGRGSIVTNAVGWEASPVRLESLLALYQSLLAALNIYPDIQIVGTSTQLARSTTGRIIAMNHGERPSGLRSRAGSLRDQEGTPCPQGVTLAPHTWWSGFLS</sequence>
<dbReference type="Gene3D" id="3.20.20.80">
    <property type="entry name" value="Glycosidases"/>
    <property type="match status" value="1"/>
</dbReference>
<evidence type="ECO:0000256" key="3">
    <source>
        <dbReference type="RuleBase" id="RU361153"/>
    </source>
</evidence>
<organism evidence="6 7">
    <name type="scientific">Sulfobacillus thermotolerans</name>
    <dbReference type="NCBI Taxonomy" id="338644"/>
    <lineage>
        <taxon>Bacteria</taxon>
        <taxon>Bacillati</taxon>
        <taxon>Bacillota</taxon>
        <taxon>Clostridia</taxon>
        <taxon>Eubacteriales</taxon>
        <taxon>Clostridiales Family XVII. Incertae Sedis</taxon>
        <taxon>Sulfobacillus</taxon>
    </lineage>
</organism>
<feature type="region of interest" description="Disordered" evidence="4">
    <location>
        <begin position="568"/>
        <end position="589"/>
    </location>
</feature>
<accession>A0ABM6RNY4</accession>
<keyword evidence="7" id="KW-1185">Reference proteome</keyword>
<dbReference type="SUPFAM" id="SSF51445">
    <property type="entry name" value="(Trans)glycosidases"/>
    <property type="match status" value="1"/>
</dbReference>
<dbReference type="Pfam" id="PF00150">
    <property type="entry name" value="Cellulase"/>
    <property type="match status" value="1"/>
</dbReference>